<dbReference type="InterPro" id="IPR004358">
    <property type="entry name" value="Sig_transdc_His_kin-like_C"/>
</dbReference>
<comment type="catalytic activity">
    <reaction evidence="1">
        <text>ATP + protein L-histidine = ADP + protein N-phospho-L-histidine.</text>
        <dbReference type="EC" id="2.7.13.3"/>
    </reaction>
</comment>
<dbReference type="InterPro" id="IPR003661">
    <property type="entry name" value="HisK_dim/P_dom"/>
</dbReference>
<feature type="transmembrane region" description="Helical" evidence="12">
    <location>
        <begin position="12"/>
        <end position="29"/>
    </location>
</feature>
<dbReference type="InterPro" id="IPR011006">
    <property type="entry name" value="CheY-like_superfamily"/>
</dbReference>
<dbReference type="EMBL" id="JBHTIC010000003">
    <property type="protein sequence ID" value="MFD0760928.1"/>
    <property type="molecule type" value="Genomic_DNA"/>
</dbReference>
<name>A0ABW2Z261_9FLAO</name>
<feature type="coiled-coil region" evidence="11">
    <location>
        <begin position="355"/>
        <end position="389"/>
    </location>
</feature>
<dbReference type="Pfam" id="PF03924">
    <property type="entry name" value="CHASE"/>
    <property type="match status" value="1"/>
</dbReference>
<dbReference type="InterPro" id="IPR003594">
    <property type="entry name" value="HATPase_dom"/>
</dbReference>
<dbReference type="InterPro" id="IPR006189">
    <property type="entry name" value="CHASE_dom"/>
</dbReference>
<dbReference type="SMART" id="SM00448">
    <property type="entry name" value="REC"/>
    <property type="match status" value="1"/>
</dbReference>
<evidence type="ECO:0000256" key="2">
    <source>
        <dbReference type="ARBA" id="ARBA00004370"/>
    </source>
</evidence>
<feature type="domain" description="Response regulatory" evidence="14">
    <location>
        <begin position="759"/>
        <end position="877"/>
    </location>
</feature>
<dbReference type="RefSeq" id="WP_298266189.1">
    <property type="nucleotide sequence ID" value="NZ_JBHTIC010000003.1"/>
</dbReference>
<dbReference type="Gene3D" id="1.10.287.130">
    <property type="match status" value="1"/>
</dbReference>
<keyword evidence="4 10" id="KW-0597">Phosphoprotein</keyword>
<evidence type="ECO:0000259" key="13">
    <source>
        <dbReference type="PROSITE" id="PS50109"/>
    </source>
</evidence>
<evidence type="ECO:0000256" key="11">
    <source>
        <dbReference type="SAM" id="Coils"/>
    </source>
</evidence>
<evidence type="ECO:0000259" key="15">
    <source>
        <dbReference type="PROSITE" id="PS50112"/>
    </source>
</evidence>
<dbReference type="PROSITE" id="PS50839">
    <property type="entry name" value="CHASE"/>
    <property type="match status" value="1"/>
</dbReference>
<dbReference type="SMART" id="SM00387">
    <property type="entry name" value="HATPase_c"/>
    <property type="match status" value="1"/>
</dbReference>
<evidence type="ECO:0000259" key="16">
    <source>
        <dbReference type="PROSITE" id="PS50113"/>
    </source>
</evidence>
<sequence>MLYKENSFLKSITIFIVGIVISMILAYYVKKENDKQQHQEFEISSNDIRDKIENRLSAYVQFSRTSSSFFMSSDTVTRSDWNYFFEKSKISENLIGFQGLAYLAQVSRKQLSSFTKHISRELNDVYEVFPETKEVYYTPIIYIEPAEKNEKALGFNSSSNSNMRNAIEIARDSNKVTITDKVFLVQEVEAAPKPGIVIYAPVYNKNMLISTIEQRREAIKGWVAISLRMHDFMDGVMSDFDLGAKKYIGLKIFDNDSLSNNHLLYDSQLNIKNYDSNKYNLLIKTIQVNTKKWLLQFSEPKTPIINIGSVTVFLLGLVISLLLSLLMFSLFNTVSFGKSLAKKLTLDLSDKNIELKKTNQLLNESYSDLKKAKEKVEESEDKLKLIANNLVNGMLYQVVSIDENKRKYNYVSDAVYKFYGCTAEEVLNNPNLIYDRIHKDDIEEFKKNEIKSIKEQTIFKFKARVINPDGSIRWSYYVSRPRIINGLIHWDGIEIDITEQKKIENELLIAKESAEESNKLKTEFLNNMSHEIRTPMNGILGFSDLLNTPNLSNEKKQSFIGIIQSSAKQLLNVIDDILEISILETKQVKIVESKVCLNELLVDLFLVFDIKSKENKIPIYLKKGLTDKQSTIFVDKTKLVKVISNLIENALKFTSNGYIEIGYILNNKKIDIYIKDTGIGIDKEKHELIFERFSQAEVKLSKKVGGLGLGLSIVKENVELLGGKIRLESIKDKGSTFVVSIPYKPVFENKPNETNNQPIILIAEDEEVNYLYVETLIKDVLKLDYNVIHAKNGQEAVEMCRKYSAIELVLMDLKMPIMNGYEALKEIKKNRPDLTIVAQTAYSTTDVKNDVSSTGFDDFISKPINSDVFVKIIEIYLK</sequence>
<keyword evidence="8 12" id="KW-1133">Transmembrane helix</keyword>
<protein>
    <recommendedName>
        <fullName evidence="3">histidine kinase</fullName>
        <ecNumber evidence="3">2.7.13.3</ecNumber>
    </recommendedName>
</protein>
<dbReference type="InterPro" id="IPR005467">
    <property type="entry name" value="His_kinase_dom"/>
</dbReference>
<evidence type="ECO:0000256" key="12">
    <source>
        <dbReference type="SAM" id="Phobius"/>
    </source>
</evidence>
<dbReference type="SMART" id="SM01079">
    <property type="entry name" value="CHASE"/>
    <property type="match status" value="1"/>
</dbReference>
<dbReference type="InterPro" id="IPR000014">
    <property type="entry name" value="PAS"/>
</dbReference>
<evidence type="ECO:0000313" key="19">
    <source>
        <dbReference type="Proteomes" id="UP001597032"/>
    </source>
</evidence>
<feature type="domain" description="PAC" evidence="16">
    <location>
        <begin position="459"/>
        <end position="509"/>
    </location>
</feature>
<dbReference type="PROSITE" id="PS50112">
    <property type="entry name" value="PAS"/>
    <property type="match status" value="1"/>
</dbReference>
<evidence type="ECO:0000256" key="8">
    <source>
        <dbReference type="ARBA" id="ARBA00022989"/>
    </source>
</evidence>
<feature type="domain" description="CHASE" evidence="17">
    <location>
        <begin position="72"/>
        <end position="296"/>
    </location>
</feature>
<evidence type="ECO:0000256" key="1">
    <source>
        <dbReference type="ARBA" id="ARBA00000085"/>
    </source>
</evidence>
<dbReference type="EC" id="2.7.13.3" evidence="3"/>
<feature type="transmembrane region" description="Helical" evidence="12">
    <location>
        <begin position="304"/>
        <end position="331"/>
    </location>
</feature>
<dbReference type="SUPFAM" id="SSF55785">
    <property type="entry name" value="PYP-like sensor domain (PAS domain)"/>
    <property type="match status" value="1"/>
</dbReference>
<accession>A0ABW2Z261</accession>
<dbReference type="InterPro" id="IPR042240">
    <property type="entry name" value="CHASE_sf"/>
</dbReference>
<dbReference type="SUPFAM" id="SSF47384">
    <property type="entry name" value="Homodimeric domain of signal transducing histidine kinase"/>
    <property type="match status" value="1"/>
</dbReference>
<evidence type="ECO:0000256" key="6">
    <source>
        <dbReference type="ARBA" id="ARBA00022692"/>
    </source>
</evidence>
<organism evidence="18 19">
    <name type="scientific">Lutibacter aestuarii</name>
    <dbReference type="NCBI Taxonomy" id="861111"/>
    <lineage>
        <taxon>Bacteria</taxon>
        <taxon>Pseudomonadati</taxon>
        <taxon>Bacteroidota</taxon>
        <taxon>Flavobacteriia</taxon>
        <taxon>Flavobacteriales</taxon>
        <taxon>Flavobacteriaceae</taxon>
        <taxon>Lutibacter</taxon>
    </lineage>
</organism>
<dbReference type="Pfam" id="PF00072">
    <property type="entry name" value="Response_reg"/>
    <property type="match status" value="1"/>
</dbReference>
<dbReference type="Pfam" id="PF00512">
    <property type="entry name" value="HisKA"/>
    <property type="match status" value="1"/>
</dbReference>
<evidence type="ECO:0000256" key="5">
    <source>
        <dbReference type="ARBA" id="ARBA00022679"/>
    </source>
</evidence>
<evidence type="ECO:0000259" key="14">
    <source>
        <dbReference type="PROSITE" id="PS50110"/>
    </source>
</evidence>
<reference evidence="19" key="1">
    <citation type="journal article" date="2019" name="Int. J. Syst. Evol. Microbiol.">
        <title>The Global Catalogue of Microorganisms (GCM) 10K type strain sequencing project: providing services to taxonomists for standard genome sequencing and annotation.</title>
        <authorList>
            <consortium name="The Broad Institute Genomics Platform"/>
            <consortium name="The Broad Institute Genome Sequencing Center for Infectious Disease"/>
            <person name="Wu L."/>
            <person name="Ma J."/>
        </authorList>
    </citation>
    <scope>NUCLEOTIDE SEQUENCE [LARGE SCALE GENOMIC DNA]</scope>
    <source>
        <strain evidence="19">CCUG 60022</strain>
    </source>
</reference>
<dbReference type="SMART" id="SM00388">
    <property type="entry name" value="HisKA"/>
    <property type="match status" value="1"/>
</dbReference>
<evidence type="ECO:0000256" key="3">
    <source>
        <dbReference type="ARBA" id="ARBA00012438"/>
    </source>
</evidence>
<dbReference type="CDD" id="cd17546">
    <property type="entry name" value="REC_hyHK_CKI1_RcsC-like"/>
    <property type="match status" value="1"/>
</dbReference>
<dbReference type="InterPro" id="IPR000700">
    <property type="entry name" value="PAS-assoc_C"/>
</dbReference>
<dbReference type="InterPro" id="IPR001789">
    <property type="entry name" value="Sig_transdc_resp-reg_receiver"/>
</dbReference>
<dbReference type="InterPro" id="IPR036097">
    <property type="entry name" value="HisK_dim/P_sf"/>
</dbReference>
<keyword evidence="6 12" id="KW-0812">Transmembrane</keyword>
<evidence type="ECO:0000256" key="4">
    <source>
        <dbReference type="ARBA" id="ARBA00022553"/>
    </source>
</evidence>
<evidence type="ECO:0000256" key="7">
    <source>
        <dbReference type="ARBA" id="ARBA00022777"/>
    </source>
</evidence>
<dbReference type="PROSITE" id="PS50109">
    <property type="entry name" value="HIS_KIN"/>
    <property type="match status" value="1"/>
</dbReference>
<feature type="modified residue" description="4-aspartylphosphate" evidence="10">
    <location>
        <position position="812"/>
    </location>
</feature>
<comment type="caution">
    <text evidence="18">The sequence shown here is derived from an EMBL/GenBank/DDBJ whole genome shotgun (WGS) entry which is preliminary data.</text>
</comment>
<proteinExistence type="predicted"/>
<keyword evidence="19" id="KW-1185">Reference proteome</keyword>
<dbReference type="Proteomes" id="UP001597032">
    <property type="component" value="Unassembled WGS sequence"/>
</dbReference>
<keyword evidence="5" id="KW-0808">Transferase</keyword>
<keyword evidence="11" id="KW-0175">Coiled coil</keyword>
<comment type="subcellular location">
    <subcellularLocation>
        <location evidence="2">Membrane</location>
    </subcellularLocation>
</comment>
<dbReference type="PRINTS" id="PR00344">
    <property type="entry name" value="BCTRLSENSOR"/>
</dbReference>
<dbReference type="NCBIfam" id="TIGR00229">
    <property type="entry name" value="sensory_box"/>
    <property type="match status" value="1"/>
</dbReference>
<dbReference type="Pfam" id="PF02518">
    <property type="entry name" value="HATPase_c"/>
    <property type="match status" value="1"/>
</dbReference>
<evidence type="ECO:0000259" key="17">
    <source>
        <dbReference type="PROSITE" id="PS50839"/>
    </source>
</evidence>
<feature type="domain" description="Histidine kinase" evidence="13">
    <location>
        <begin position="527"/>
        <end position="745"/>
    </location>
</feature>
<keyword evidence="9 12" id="KW-0472">Membrane</keyword>
<dbReference type="InterPro" id="IPR013655">
    <property type="entry name" value="PAS_fold_3"/>
</dbReference>
<dbReference type="PANTHER" id="PTHR43047">
    <property type="entry name" value="TWO-COMPONENT HISTIDINE PROTEIN KINASE"/>
    <property type="match status" value="1"/>
</dbReference>
<dbReference type="SUPFAM" id="SSF52172">
    <property type="entry name" value="CheY-like"/>
    <property type="match status" value="1"/>
</dbReference>
<evidence type="ECO:0000313" key="18">
    <source>
        <dbReference type="EMBL" id="MFD0760928.1"/>
    </source>
</evidence>
<dbReference type="SUPFAM" id="SSF55874">
    <property type="entry name" value="ATPase domain of HSP90 chaperone/DNA topoisomerase II/histidine kinase"/>
    <property type="match status" value="1"/>
</dbReference>
<dbReference type="InterPro" id="IPR036890">
    <property type="entry name" value="HATPase_C_sf"/>
</dbReference>
<dbReference type="Gene3D" id="3.30.450.20">
    <property type="entry name" value="PAS domain"/>
    <property type="match status" value="1"/>
</dbReference>
<dbReference type="CDD" id="cd00130">
    <property type="entry name" value="PAS"/>
    <property type="match status" value="1"/>
</dbReference>
<keyword evidence="7" id="KW-0418">Kinase</keyword>
<evidence type="ECO:0000256" key="9">
    <source>
        <dbReference type="ARBA" id="ARBA00023136"/>
    </source>
</evidence>
<dbReference type="Pfam" id="PF08447">
    <property type="entry name" value="PAS_3"/>
    <property type="match status" value="1"/>
</dbReference>
<evidence type="ECO:0000256" key="10">
    <source>
        <dbReference type="PROSITE-ProRule" id="PRU00169"/>
    </source>
</evidence>
<dbReference type="Gene3D" id="3.40.50.2300">
    <property type="match status" value="1"/>
</dbReference>
<dbReference type="Gene3D" id="3.30.565.10">
    <property type="entry name" value="Histidine kinase-like ATPase, C-terminal domain"/>
    <property type="match status" value="1"/>
</dbReference>
<dbReference type="PANTHER" id="PTHR43047:SF72">
    <property type="entry name" value="OSMOSENSING HISTIDINE PROTEIN KINASE SLN1"/>
    <property type="match status" value="1"/>
</dbReference>
<dbReference type="Gene3D" id="3.30.450.350">
    <property type="entry name" value="CHASE domain"/>
    <property type="match status" value="1"/>
</dbReference>
<gene>
    <name evidence="18" type="ORF">ACFQZW_02410</name>
</gene>
<dbReference type="InterPro" id="IPR035965">
    <property type="entry name" value="PAS-like_dom_sf"/>
</dbReference>
<dbReference type="PROSITE" id="PS50110">
    <property type="entry name" value="RESPONSE_REGULATORY"/>
    <property type="match status" value="1"/>
</dbReference>
<feature type="domain" description="PAS" evidence="15">
    <location>
        <begin position="398"/>
        <end position="456"/>
    </location>
</feature>
<dbReference type="PROSITE" id="PS50113">
    <property type="entry name" value="PAC"/>
    <property type="match status" value="1"/>
</dbReference>
<dbReference type="CDD" id="cd00082">
    <property type="entry name" value="HisKA"/>
    <property type="match status" value="1"/>
</dbReference>